<sequence length="364" mass="41607">MNKCQVKDKRRYPYHMLFAKTQMNMAHGTRRCGACKIEIGNCGSTDSVLDNNAFFFVRDCTKKRNGRVKSTYGISFKFRLPFLPGGAIEYNHIPVLYVCNKNLIQIPPNPRNPLEVQLDYPYVTIKEEVAGFTPPTDLVNWLNDGNKPIYFGYGSMHSFSDSVGRVKLWLKVLDKLPELHRACKITRTTSGHSFRSGFPSWTYSSCLAIPTSCLRGTSWRCRDVTRRCQSGSSICGVLTDEKIQERAEELGRKIRSEHTHSPISNIVSFIEQYWDREKWDVMTLYDNESTMESWIQDEESNEPEITIKEDNLSDVAGEKANESDDSYASQPLIVSTRSSAFEVNGKRMEESIMVPTKIEVENIM</sequence>
<dbReference type="EMBL" id="CAJVPT010008319">
    <property type="protein sequence ID" value="CAG8550677.1"/>
    <property type="molecule type" value="Genomic_DNA"/>
</dbReference>
<evidence type="ECO:0000313" key="1">
    <source>
        <dbReference type="EMBL" id="CAG8550677.1"/>
    </source>
</evidence>
<proteinExistence type="predicted"/>
<evidence type="ECO:0000313" key="2">
    <source>
        <dbReference type="Proteomes" id="UP000789525"/>
    </source>
</evidence>
<protein>
    <submittedName>
        <fullName evidence="1">12487_t:CDS:1</fullName>
    </submittedName>
</protein>
<comment type="caution">
    <text evidence="1">The sequence shown here is derived from an EMBL/GenBank/DDBJ whole genome shotgun (WGS) entry which is preliminary data.</text>
</comment>
<name>A0ACA9LTV5_9GLOM</name>
<gene>
    <name evidence="1" type="ORF">ACOLOM_LOCUS4839</name>
</gene>
<keyword evidence="2" id="KW-1185">Reference proteome</keyword>
<organism evidence="1 2">
    <name type="scientific">Acaulospora colombiana</name>
    <dbReference type="NCBI Taxonomy" id="27376"/>
    <lineage>
        <taxon>Eukaryota</taxon>
        <taxon>Fungi</taxon>
        <taxon>Fungi incertae sedis</taxon>
        <taxon>Mucoromycota</taxon>
        <taxon>Glomeromycotina</taxon>
        <taxon>Glomeromycetes</taxon>
        <taxon>Diversisporales</taxon>
        <taxon>Acaulosporaceae</taxon>
        <taxon>Acaulospora</taxon>
    </lineage>
</organism>
<reference evidence="1" key="1">
    <citation type="submission" date="2021-06" db="EMBL/GenBank/DDBJ databases">
        <authorList>
            <person name="Kallberg Y."/>
            <person name="Tangrot J."/>
            <person name="Rosling A."/>
        </authorList>
    </citation>
    <scope>NUCLEOTIDE SEQUENCE</scope>
    <source>
        <strain evidence="1">CL356</strain>
    </source>
</reference>
<accession>A0ACA9LTV5</accession>
<feature type="non-terminal residue" evidence="1">
    <location>
        <position position="364"/>
    </location>
</feature>
<dbReference type="Proteomes" id="UP000789525">
    <property type="component" value="Unassembled WGS sequence"/>
</dbReference>